<dbReference type="EMBL" id="JAYKXN010000006">
    <property type="protein sequence ID" value="KAK7278375.1"/>
    <property type="molecule type" value="Genomic_DNA"/>
</dbReference>
<feature type="region of interest" description="Disordered" evidence="1">
    <location>
        <begin position="1"/>
        <end position="40"/>
    </location>
</feature>
<accession>A0AAN9FLJ9</accession>
<dbReference type="AlphaFoldDB" id="A0AAN9FLJ9"/>
<protein>
    <submittedName>
        <fullName evidence="2">Uncharacterized protein</fullName>
    </submittedName>
</protein>
<feature type="compositionally biased region" description="Basic and acidic residues" evidence="1">
    <location>
        <begin position="19"/>
        <end position="40"/>
    </location>
</feature>
<evidence type="ECO:0000256" key="1">
    <source>
        <dbReference type="SAM" id="MobiDB-lite"/>
    </source>
</evidence>
<evidence type="ECO:0000313" key="3">
    <source>
        <dbReference type="Proteomes" id="UP001359559"/>
    </source>
</evidence>
<reference evidence="2 3" key="1">
    <citation type="submission" date="2024-01" db="EMBL/GenBank/DDBJ databases">
        <title>The genomes of 5 underutilized Papilionoideae crops provide insights into root nodulation and disease resistance.</title>
        <authorList>
            <person name="Yuan L."/>
        </authorList>
    </citation>
    <scope>NUCLEOTIDE SEQUENCE [LARGE SCALE GENOMIC DNA]</scope>
    <source>
        <strain evidence="2">LY-2023</strain>
        <tissue evidence="2">Leaf</tissue>
    </source>
</reference>
<gene>
    <name evidence="2" type="ORF">RJT34_23403</name>
</gene>
<proteinExistence type="predicted"/>
<sequence length="93" mass="10642">MTQNRNLDGPHQGLGIKTEQNRNRVGCEKKRTEQKDLSTEVADRDRREDLRLKKGVGFFSLESLSLRDFYLIEESHAVTGHHSPSPILVLNIN</sequence>
<keyword evidence="3" id="KW-1185">Reference proteome</keyword>
<organism evidence="2 3">
    <name type="scientific">Clitoria ternatea</name>
    <name type="common">Butterfly pea</name>
    <dbReference type="NCBI Taxonomy" id="43366"/>
    <lineage>
        <taxon>Eukaryota</taxon>
        <taxon>Viridiplantae</taxon>
        <taxon>Streptophyta</taxon>
        <taxon>Embryophyta</taxon>
        <taxon>Tracheophyta</taxon>
        <taxon>Spermatophyta</taxon>
        <taxon>Magnoliopsida</taxon>
        <taxon>eudicotyledons</taxon>
        <taxon>Gunneridae</taxon>
        <taxon>Pentapetalae</taxon>
        <taxon>rosids</taxon>
        <taxon>fabids</taxon>
        <taxon>Fabales</taxon>
        <taxon>Fabaceae</taxon>
        <taxon>Papilionoideae</taxon>
        <taxon>50 kb inversion clade</taxon>
        <taxon>NPAAA clade</taxon>
        <taxon>indigoferoid/millettioid clade</taxon>
        <taxon>Phaseoleae</taxon>
        <taxon>Clitoria</taxon>
    </lineage>
</organism>
<name>A0AAN9FLJ9_CLITE</name>
<comment type="caution">
    <text evidence="2">The sequence shown here is derived from an EMBL/GenBank/DDBJ whole genome shotgun (WGS) entry which is preliminary data.</text>
</comment>
<evidence type="ECO:0000313" key="2">
    <source>
        <dbReference type="EMBL" id="KAK7278375.1"/>
    </source>
</evidence>
<dbReference type="Proteomes" id="UP001359559">
    <property type="component" value="Unassembled WGS sequence"/>
</dbReference>